<dbReference type="Pfam" id="PF13460">
    <property type="entry name" value="NAD_binding_10"/>
    <property type="match status" value="1"/>
</dbReference>
<dbReference type="SUPFAM" id="SSF51735">
    <property type="entry name" value="NAD(P)-binding Rossmann-fold domains"/>
    <property type="match status" value="1"/>
</dbReference>
<gene>
    <name evidence="2" type="ORF">BC739_002200</name>
</gene>
<dbReference type="PANTHER" id="PTHR43162">
    <property type="match status" value="1"/>
</dbReference>
<comment type="caution">
    <text evidence="2">The sequence shown here is derived from an EMBL/GenBank/DDBJ whole genome shotgun (WGS) entry which is preliminary data.</text>
</comment>
<dbReference type="PANTHER" id="PTHR43162:SF1">
    <property type="entry name" value="PRESTALK A DIFFERENTIATION PROTEIN A"/>
    <property type="match status" value="1"/>
</dbReference>
<accession>A0ABR6BDP6</accession>
<feature type="domain" description="NAD(P)-binding" evidence="1">
    <location>
        <begin position="6"/>
        <end position="168"/>
    </location>
</feature>
<evidence type="ECO:0000313" key="3">
    <source>
        <dbReference type="Proteomes" id="UP000517916"/>
    </source>
</evidence>
<dbReference type="InterPro" id="IPR051604">
    <property type="entry name" value="Ergot_Alk_Oxidoreductase"/>
</dbReference>
<dbReference type="Proteomes" id="UP000517916">
    <property type="component" value="Unassembled WGS sequence"/>
</dbReference>
<evidence type="ECO:0000313" key="2">
    <source>
        <dbReference type="EMBL" id="MBA8925001.1"/>
    </source>
</evidence>
<reference evidence="2 3" key="1">
    <citation type="submission" date="2020-08" db="EMBL/GenBank/DDBJ databases">
        <title>Genomic Encyclopedia of Archaeal and Bacterial Type Strains, Phase II (KMG-II): from individual species to whole genera.</title>
        <authorList>
            <person name="Goeker M."/>
        </authorList>
    </citation>
    <scope>NUCLEOTIDE SEQUENCE [LARGE SCALE GENOMIC DNA]</scope>
    <source>
        <strain evidence="2 3">DSM 43850</strain>
    </source>
</reference>
<name>A0ABR6BDP6_9PSEU</name>
<keyword evidence="3" id="KW-1185">Reference proteome</keyword>
<organism evidence="2 3">
    <name type="scientific">Kutzneria viridogrisea</name>
    <dbReference type="NCBI Taxonomy" id="47990"/>
    <lineage>
        <taxon>Bacteria</taxon>
        <taxon>Bacillati</taxon>
        <taxon>Actinomycetota</taxon>
        <taxon>Actinomycetes</taxon>
        <taxon>Pseudonocardiales</taxon>
        <taxon>Pseudonocardiaceae</taxon>
        <taxon>Kutzneria</taxon>
    </lineage>
</organism>
<dbReference type="InterPro" id="IPR016040">
    <property type="entry name" value="NAD(P)-bd_dom"/>
</dbReference>
<protein>
    <submittedName>
        <fullName evidence="2">Uncharacterized protein YbjT (DUF2867 family)</fullName>
    </submittedName>
</protein>
<evidence type="ECO:0000259" key="1">
    <source>
        <dbReference type="Pfam" id="PF13460"/>
    </source>
</evidence>
<dbReference type="RefSeq" id="WP_025359712.1">
    <property type="nucleotide sequence ID" value="NZ_BAAABQ010000033.1"/>
</dbReference>
<dbReference type="InterPro" id="IPR036291">
    <property type="entry name" value="NAD(P)-bd_dom_sf"/>
</dbReference>
<dbReference type="Gene3D" id="3.40.50.720">
    <property type="entry name" value="NAD(P)-binding Rossmann-like Domain"/>
    <property type="match status" value="1"/>
</dbReference>
<sequence length="270" mass="29080">MIFVTGATGNVGRQVVEQLVARGEQVRGLSRTPEKANLPESVQVVADLAAPGALDGVDRIFLGLFGLAPVPEQLDVIKRAGVRHVVFLSSSSVLGPDNAIARHHREAEQAIIDSGLDWTFVRPGGFMANALQWAPSVRAERVVRAPYPGFVSSPTHEKDIAAVAVAALVGDGHRGAAHELTGPEALSYLDMVHLLGTAIGEDVRFEEQTEQQAREAMGQFVPAEIVDSLMSIYHVDDPAFSHVLPTITEVTGRPALTFRQWAADHVADYR</sequence>
<proteinExistence type="predicted"/>
<dbReference type="EMBL" id="JACJID010000002">
    <property type="protein sequence ID" value="MBA8925001.1"/>
    <property type="molecule type" value="Genomic_DNA"/>
</dbReference>